<dbReference type="EC" id="1.17.99.6" evidence="10"/>
<evidence type="ECO:0000256" key="5">
    <source>
        <dbReference type="ARBA" id="ARBA00022785"/>
    </source>
</evidence>
<evidence type="ECO:0000256" key="1">
    <source>
        <dbReference type="ARBA" id="ARBA00022485"/>
    </source>
</evidence>
<keyword evidence="5" id="KW-0671">Queuosine biosynthesis</keyword>
<keyword evidence="6 10" id="KW-0560">Oxidoreductase</keyword>
<evidence type="ECO:0000256" key="2">
    <source>
        <dbReference type="ARBA" id="ARBA00022490"/>
    </source>
</evidence>
<dbReference type="PANTHER" id="PTHR30002">
    <property type="entry name" value="EPOXYQUEUOSINE REDUCTASE"/>
    <property type="match status" value="1"/>
</dbReference>
<keyword evidence="7" id="KW-0408">Iron</keyword>
<dbReference type="GO" id="GO:0051539">
    <property type="term" value="F:4 iron, 4 sulfur cluster binding"/>
    <property type="evidence" value="ECO:0007669"/>
    <property type="project" value="UniProtKB-KW"/>
</dbReference>
<dbReference type="InterPro" id="IPR017900">
    <property type="entry name" value="4Fe4S_Fe_S_CS"/>
</dbReference>
<evidence type="ECO:0000313" key="11">
    <source>
        <dbReference type="Proteomes" id="UP000886844"/>
    </source>
</evidence>
<dbReference type="Proteomes" id="UP000886844">
    <property type="component" value="Unassembled WGS sequence"/>
</dbReference>
<dbReference type="Pfam" id="PF13484">
    <property type="entry name" value="Fer4_16"/>
    <property type="match status" value="1"/>
</dbReference>
<name>A0A9D1YYG6_9BACT</name>
<reference evidence="10" key="1">
    <citation type="journal article" date="2021" name="PeerJ">
        <title>Extensive microbial diversity within the chicken gut microbiome revealed by metagenomics and culture.</title>
        <authorList>
            <person name="Gilroy R."/>
            <person name="Ravi A."/>
            <person name="Getino M."/>
            <person name="Pursley I."/>
            <person name="Horton D.L."/>
            <person name="Alikhan N.F."/>
            <person name="Baker D."/>
            <person name="Gharbi K."/>
            <person name="Hall N."/>
            <person name="Watson M."/>
            <person name="Adriaenssens E.M."/>
            <person name="Foster-Nyarko E."/>
            <person name="Jarju S."/>
            <person name="Secka A."/>
            <person name="Antonio M."/>
            <person name="Oren A."/>
            <person name="Chaudhuri R.R."/>
            <person name="La Ragione R."/>
            <person name="Hildebrand F."/>
            <person name="Pallen M.J."/>
        </authorList>
    </citation>
    <scope>NUCLEOTIDE SEQUENCE</scope>
    <source>
        <strain evidence="10">5134</strain>
    </source>
</reference>
<dbReference type="GO" id="GO:0046872">
    <property type="term" value="F:metal ion binding"/>
    <property type="evidence" value="ECO:0007669"/>
    <property type="project" value="UniProtKB-KW"/>
</dbReference>
<protein>
    <submittedName>
        <fullName evidence="10">tRNA epoxyqueuosine(34) reductase QueG</fullName>
        <ecNumber evidence="10">1.17.99.6</ecNumber>
    </submittedName>
</protein>
<keyword evidence="8" id="KW-0411">Iron-sulfur</keyword>
<evidence type="ECO:0000256" key="4">
    <source>
        <dbReference type="ARBA" id="ARBA00022723"/>
    </source>
</evidence>
<evidence type="ECO:0000256" key="8">
    <source>
        <dbReference type="ARBA" id="ARBA00023014"/>
    </source>
</evidence>
<reference evidence="10" key="2">
    <citation type="submission" date="2021-04" db="EMBL/GenBank/DDBJ databases">
        <authorList>
            <person name="Gilroy R."/>
        </authorList>
    </citation>
    <scope>NUCLEOTIDE SEQUENCE</scope>
    <source>
        <strain evidence="10">5134</strain>
    </source>
</reference>
<keyword evidence="2" id="KW-0963">Cytoplasm</keyword>
<dbReference type="GO" id="GO:0052693">
    <property type="term" value="F:epoxyqueuosine reductase activity"/>
    <property type="evidence" value="ECO:0007669"/>
    <property type="project" value="UniProtKB-EC"/>
</dbReference>
<dbReference type="SUPFAM" id="SSF46548">
    <property type="entry name" value="alpha-helical ferredoxin"/>
    <property type="match status" value="1"/>
</dbReference>
<dbReference type="NCBIfam" id="TIGR00276">
    <property type="entry name" value="tRNA epoxyqueuosine(34) reductase QueG"/>
    <property type="match status" value="1"/>
</dbReference>
<evidence type="ECO:0000313" key="10">
    <source>
        <dbReference type="EMBL" id="HIY67900.1"/>
    </source>
</evidence>
<dbReference type="PROSITE" id="PS51379">
    <property type="entry name" value="4FE4S_FER_2"/>
    <property type="match status" value="1"/>
</dbReference>
<organism evidence="10 11">
    <name type="scientific">Candidatus Alistipes intestinigallinarum</name>
    <dbReference type="NCBI Taxonomy" id="2838440"/>
    <lineage>
        <taxon>Bacteria</taxon>
        <taxon>Pseudomonadati</taxon>
        <taxon>Bacteroidota</taxon>
        <taxon>Bacteroidia</taxon>
        <taxon>Bacteroidales</taxon>
        <taxon>Rikenellaceae</taxon>
        <taxon>Alistipes</taxon>
    </lineage>
</organism>
<evidence type="ECO:0000256" key="7">
    <source>
        <dbReference type="ARBA" id="ARBA00023004"/>
    </source>
</evidence>
<dbReference type="InterPro" id="IPR013542">
    <property type="entry name" value="QueG_DUF1730"/>
</dbReference>
<sequence length="317" mass="35158">MLDYSDIKRLAARIGFDLCGMAPCRHLAEGEARFREWIARGYQSSLEYLERNTEKRFDPGKLVDGARTAVVCAVGYKNAVSDGYPDGHRTKVASYACAEDYHAVMRRMLRQLFEAVREASPEVRGRAFVDTAPLTEKLLAVEAGLGWIGRQSLLVTPQFGSFVVLGELILTEEADRYDAPFAGSRCGSCRACVESCPTGAVMPGRGIDTARCISCHTVERRPDTGIGLDGWIFGCDACQSCCPWNRRAPQHRNRAFDPLFDPRKMDAAAWQAMDEKQFGELCGRTPLTRSGLERIRGNIEVPCDESGNREDSGEKSR</sequence>
<accession>A0A9D1YYG6</accession>
<keyword evidence="4" id="KW-0479">Metal-binding</keyword>
<dbReference type="EMBL" id="DXDA01000006">
    <property type="protein sequence ID" value="HIY67900.1"/>
    <property type="molecule type" value="Genomic_DNA"/>
</dbReference>
<dbReference type="InterPro" id="IPR017896">
    <property type="entry name" value="4Fe4S_Fe-S-bd"/>
</dbReference>
<dbReference type="PANTHER" id="PTHR30002:SF4">
    <property type="entry name" value="EPOXYQUEUOSINE REDUCTASE"/>
    <property type="match status" value="1"/>
</dbReference>
<dbReference type="PROSITE" id="PS00198">
    <property type="entry name" value="4FE4S_FER_1"/>
    <property type="match status" value="1"/>
</dbReference>
<keyword evidence="3" id="KW-0819">tRNA processing</keyword>
<dbReference type="InterPro" id="IPR004453">
    <property type="entry name" value="QueG"/>
</dbReference>
<comment type="caution">
    <text evidence="10">The sequence shown here is derived from an EMBL/GenBank/DDBJ whole genome shotgun (WGS) entry which is preliminary data.</text>
</comment>
<evidence type="ECO:0000256" key="3">
    <source>
        <dbReference type="ARBA" id="ARBA00022694"/>
    </source>
</evidence>
<proteinExistence type="predicted"/>
<evidence type="ECO:0000256" key="6">
    <source>
        <dbReference type="ARBA" id="ARBA00023002"/>
    </source>
</evidence>
<gene>
    <name evidence="10" type="primary">queG</name>
    <name evidence="10" type="ORF">H9828_00610</name>
</gene>
<dbReference type="Pfam" id="PF08331">
    <property type="entry name" value="QueG_DUF1730"/>
    <property type="match status" value="1"/>
</dbReference>
<feature type="domain" description="4Fe-4S ferredoxin-type" evidence="9">
    <location>
        <begin position="177"/>
        <end position="206"/>
    </location>
</feature>
<evidence type="ECO:0000259" key="9">
    <source>
        <dbReference type="PROSITE" id="PS51379"/>
    </source>
</evidence>
<dbReference type="AlphaFoldDB" id="A0A9D1YYG6"/>
<dbReference type="GO" id="GO:0008616">
    <property type="term" value="P:tRNA queuosine(34) biosynthetic process"/>
    <property type="evidence" value="ECO:0007669"/>
    <property type="project" value="UniProtKB-KW"/>
</dbReference>
<keyword evidence="1" id="KW-0004">4Fe-4S</keyword>